<keyword evidence="10" id="KW-1185">Reference proteome</keyword>
<feature type="domain" description="RecX first three-helical" evidence="8">
    <location>
        <begin position="58"/>
        <end position="96"/>
    </location>
</feature>
<evidence type="ECO:0000259" key="6">
    <source>
        <dbReference type="Pfam" id="PF02631"/>
    </source>
</evidence>
<dbReference type="RefSeq" id="WP_036942302.1">
    <property type="nucleotide sequence ID" value="NZ_JQKC01000018.1"/>
</dbReference>
<evidence type="ECO:0000256" key="5">
    <source>
        <dbReference type="HAMAP-Rule" id="MF_01114"/>
    </source>
</evidence>
<dbReference type="PANTHER" id="PTHR33602">
    <property type="entry name" value="REGULATORY PROTEIN RECX FAMILY PROTEIN"/>
    <property type="match status" value="1"/>
</dbReference>
<dbReference type="GO" id="GO:0006282">
    <property type="term" value="P:regulation of DNA repair"/>
    <property type="evidence" value="ECO:0007669"/>
    <property type="project" value="UniProtKB-UniRule"/>
</dbReference>
<comment type="similarity">
    <text evidence="2 5">Belongs to the RecX family.</text>
</comment>
<dbReference type="Pfam" id="PF02631">
    <property type="entry name" value="RecX_HTH2"/>
    <property type="match status" value="1"/>
</dbReference>
<comment type="subcellular location">
    <subcellularLocation>
        <location evidence="1 5">Cytoplasm</location>
    </subcellularLocation>
</comment>
<dbReference type="InterPro" id="IPR003783">
    <property type="entry name" value="Regulatory_RecX"/>
</dbReference>
<dbReference type="InterPro" id="IPR053924">
    <property type="entry name" value="RecX_HTH_2nd"/>
</dbReference>
<dbReference type="eggNOG" id="COG2137">
    <property type="taxonomic scope" value="Bacteria"/>
</dbReference>
<evidence type="ECO:0000256" key="4">
    <source>
        <dbReference type="ARBA" id="ARBA00022490"/>
    </source>
</evidence>
<evidence type="ECO:0000259" key="8">
    <source>
        <dbReference type="Pfam" id="PF21982"/>
    </source>
</evidence>
<dbReference type="InterPro" id="IPR053926">
    <property type="entry name" value="RecX_HTH_1st"/>
</dbReference>
<dbReference type="STRING" id="398512.Bccel_1527"/>
<dbReference type="InterPro" id="IPR053925">
    <property type="entry name" value="RecX_HTH_3rd"/>
</dbReference>
<dbReference type="Proteomes" id="UP000036923">
    <property type="component" value="Unassembled WGS sequence"/>
</dbReference>
<accession>A0A0L6JKI6</accession>
<evidence type="ECO:0000313" key="10">
    <source>
        <dbReference type="Proteomes" id="UP000036923"/>
    </source>
</evidence>
<feature type="domain" description="RecX second three-helical" evidence="6">
    <location>
        <begin position="104"/>
        <end position="145"/>
    </location>
</feature>
<dbReference type="OrthoDB" id="5421057at2"/>
<evidence type="ECO:0000256" key="1">
    <source>
        <dbReference type="ARBA" id="ARBA00004496"/>
    </source>
</evidence>
<keyword evidence="4 5" id="KW-0963">Cytoplasm</keyword>
<comment type="function">
    <text evidence="5">Modulates RecA activity.</text>
</comment>
<dbReference type="Gene3D" id="1.10.10.10">
    <property type="entry name" value="Winged helix-like DNA-binding domain superfamily/Winged helix DNA-binding domain"/>
    <property type="match status" value="3"/>
</dbReference>
<gene>
    <name evidence="5" type="primary">recX</name>
    <name evidence="9" type="ORF">Bccel_1527</name>
</gene>
<dbReference type="Pfam" id="PF21982">
    <property type="entry name" value="RecX_HTH1"/>
    <property type="match status" value="1"/>
</dbReference>
<comment type="caution">
    <text evidence="9">The sequence shown here is derived from an EMBL/GenBank/DDBJ whole genome shotgun (WGS) entry which is preliminary data.</text>
</comment>
<organism evidence="9 10">
    <name type="scientific">Pseudobacteroides cellulosolvens ATCC 35603 = DSM 2933</name>
    <dbReference type="NCBI Taxonomy" id="398512"/>
    <lineage>
        <taxon>Bacteria</taxon>
        <taxon>Bacillati</taxon>
        <taxon>Bacillota</taxon>
        <taxon>Clostridia</taxon>
        <taxon>Eubacteriales</taxon>
        <taxon>Oscillospiraceae</taxon>
        <taxon>Pseudobacteroides</taxon>
    </lineage>
</organism>
<dbReference type="PANTHER" id="PTHR33602:SF1">
    <property type="entry name" value="REGULATORY PROTEIN RECX FAMILY PROTEIN"/>
    <property type="match status" value="1"/>
</dbReference>
<dbReference type="Pfam" id="PF21981">
    <property type="entry name" value="RecX_HTH3"/>
    <property type="match status" value="1"/>
</dbReference>
<dbReference type="EMBL" id="LGTC01000001">
    <property type="protein sequence ID" value="KNY26265.1"/>
    <property type="molecule type" value="Genomic_DNA"/>
</dbReference>
<dbReference type="AlphaFoldDB" id="A0A0L6JKI6"/>
<proteinExistence type="inferred from homology"/>
<evidence type="ECO:0000256" key="2">
    <source>
        <dbReference type="ARBA" id="ARBA00009695"/>
    </source>
</evidence>
<name>A0A0L6JKI6_9FIRM</name>
<reference evidence="10" key="1">
    <citation type="submission" date="2015-07" db="EMBL/GenBank/DDBJ databases">
        <title>Near-Complete Genome Sequence of the Cellulolytic Bacterium Bacteroides (Pseudobacteroides) cellulosolvens ATCC 35603.</title>
        <authorList>
            <person name="Dassa B."/>
            <person name="Utturkar S.M."/>
            <person name="Klingeman D.M."/>
            <person name="Hurt R.A."/>
            <person name="Keller M."/>
            <person name="Xu J."/>
            <person name="Reddy Y.H.K."/>
            <person name="Borovok I."/>
            <person name="Grinberg I.R."/>
            <person name="Lamed R."/>
            <person name="Zhivin O."/>
            <person name="Bayer E.A."/>
            <person name="Brown S.D."/>
        </authorList>
    </citation>
    <scope>NUCLEOTIDE SEQUENCE [LARGE SCALE GENOMIC DNA]</scope>
    <source>
        <strain evidence="10">DSM 2933</strain>
    </source>
</reference>
<dbReference type="HAMAP" id="MF_01114">
    <property type="entry name" value="RecX"/>
    <property type="match status" value="1"/>
</dbReference>
<feature type="domain" description="RecX third three-helical" evidence="7">
    <location>
        <begin position="152"/>
        <end position="196"/>
    </location>
</feature>
<sequence length="203" mass="23772">MIITDVKKNKDNVVLNIDGKYSLVISEEEYLRSNLYEKTEITKEEFDYINHQINYRNAKSVAIRFVSLKLRSEKEILNRLNDEGFDEDTVLKAIEEMKAMGYINDLLYASKFIHDRCKLKPKSLKMLKFELKNKGISDSIICEVLDKMDIDESAVAEGLVRKKFGKYDLNDDKIVKKVYYFLRHRGYSSSVIESVLKNFQESK</sequence>
<evidence type="ECO:0000259" key="7">
    <source>
        <dbReference type="Pfam" id="PF21981"/>
    </source>
</evidence>
<dbReference type="GO" id="GO:0005737">
    <property type="term" value="C:cytoplasm"/>
    <property type="evidence" value="ECO:0007669"/>
    <property type="project" value="UniProtKB-SubCell"/>
</dbReference>
<dbReference type="InterPro" id="IPR036388">
    <property type="entry name" value="WH-like_DNA-bd_sf"/>
</dbReference>
<protein>
    <recommendedName>
        <fullName evidence="3 5">Regulatory protein RecX</fullName>
    </recommendedName>
</protein>
<evidence type="ECO:0000256" key="3">
    <source>
        <dbReference type="ARBA" id="ARBA00018111"/>
    </source>
</evidence>
<evidence type="ECO:0000313" key="9">
    <source>
        <dbReference type="EMBL" id="KNY26265.1"/>
    </source>
</evidence>